<gene>
    <name evidence="1" type="ORF">PR048_031738</name>
</gene>
<protein>
    <submittedName>
        <fullName evidence="1">Uncharacterized protein</fullName>
    </submittedName>
</protein>
<accession>A0ABQ9GA44</accession>
<dbReference type="Proteomes" id="UP001159363">
    <property type="component" value="Chromosome 14"/>
</dbReference>
<reference evidence="1 2" key="1">
    <citation type="submission" date="2023-02" db="EMBL/GenBank/DDBJ databases">
        <title>LHISI_Scaffold_Assembly.</title>
        <authorList>
            <person name="Stuart O.P."/>
            <person name="Cleave R."/>
            <person name="Magrath M.J.L."/>
            <person name="Mikheyev A.S."/>
        </authorList>
    </citation>
    <scope>NUCLEOTIDE SEQUENCE [LARGE SCALE GENOMIC DNA]</scope>
    <source>
        <strain evidence="1">Daus_M_001</strain>
        <tissue evidence="1">Leg muscle</tissue>
    </source>
</reference>
<name>A0ABQ9GA44_9NEOP</name>
<proteinExistence type="predicted"/>
<sequence length="100" mass="11504">MKDIGEEAEYLYDHHCKLRKPSNSTYLCRHNEGVSKQLIENHLLNDEVTFKAYLRFTPQQFTFLLSLIEAELTVASLQSCENVYNAGREAGADVEVSRKH</sequence>
<organism evidence="1 2">
    <name type="scientific">Dryococelus australis</name>
    <dbReference type="NCBI Taxonomy" id="614101"/>
    <lineage>
        <taxon>Eukaryota</taxon>
        <taxon>Metazoa</taxon>
        <taxon>Ecdysozoa</taxon>
        <taxon>Arthropoda</taxon>
        <taxon>Hexapoda</taxon>
        <taxon>Insecta</taxon>
        <taxon>Pterygota</taxon>
        <taxon>Neoptera</taxon>
        <taxon>Polyneoptera</taxon>
        <taxon>Phasmatodea</taxon>
        <taxon>Verophasmatodea</taxon>
        <taxon>Anareolatae</taxon>
        <taxon>Phasmatidae</taxon>
        <taxon>Eurycanthinae</taxon>
        <taxon>Dryococelus</taxon>
    </lineage>
</organism>
<evidence type="ECO:0000313" key="2">
    <source>
        <dbReference type="Proteomes" id="UP001159363"/>
    </source>
</evidence>
<comment type="caution">
    <text evidence="1">The sequence shown here is derived from an EMBL/GenBank/DDBJ whole genome shotgun (WGS) entry which is preliminary data.</text>
</comment>
<evidence type="ECO:0000313" key="1">
    <source>
        <dbReference type="EMBL" id="KAJ8867929.1"/>
    </source>
</evidence>
<dbReference type="EMBL" id="JARBHB010000015">
    <property type="protein sequence ID" value="KAJ8867929.1"/>
    <property type="molecule type" value="Genomic_DNA"/>
</dbReference>
<keyword evidence="2" id="KW-1185">Reference proteome</keyword>